<evidence type="ECO:0000313" key="3">
    <source>
        <dbReference type="EMBL" id="TQM92646.1"/>
    </source>
</evidence>
<sequence>MTTLSKFMATTAICTFIAGTAAAQGLGAEVGADVGVSADTSTSAAPEASTGLDIESSTSANVGAEADVGTPDTPTMTATVDSGTAAAINAVTEAMASGQAAAVLSADGQILGQAETASQDARGAAELSINLDPALETTADRVTYSGTADVDAEGRVILPLAQADFIARIMAQSDGSAG</sequence>
<proteinExistence type="predicted"/>
<dbReference type="EMBL" id="VFPT01000001">
    <property type="protein sequence ID" value="TQM92646.1"/>
    <property type="molecule type" value="Genomic_DNA"/>
</dbReference>
<name>A0A543KC44_9RHOB</name>
<accession>A0A543KC44</accession>
<keyword evidence="2" id="KW-0732">Signal</keyword>
<evidence type="ECO:0000256" key="2">
    <source>
        <dbReference type="SAM" id="SignalP"/>
    </source>
</evidence>
<gene>
    <name evidence="3" type="ORF">BD293_1259</name>
</gene>
<organism evidence="3 4">
    <name type="scientific">Roseinatronobacter monicus</name>
    <dbReference type="NCBI Taxonomy" id="393481"/>
    <lineage>
        <taxon>Bacteria</taxon>
        <taxon>Pseudomonadati</taxon>
        <taxon>Pseudomonadota</taxon>
        <taxon>Alphaproteobacteria</taxon>
        <taxon>Rhodobacterales</taxon>
        <taxon>Paracoccaceae</taxon>
        <taxon>Roseinatronobacter</taxon>
    </lineage>
</organism>
<comment type="caution">
    <text evidence="3">The sequence shown here is derived from an EMBL/GenBank/DDBJ whole genome shotgun (WGS) entry which is preliminary data.</text>
</comment>
<keyword evidence="4" id="KW-1185">Reference proteome</keyword>
<reference evidence="3 4" key="1">
    <citation type="submission" date="2019-06" db="EMBL/GenBank/DDBJ databases">
        <title>Genomic Encyclopedia of Archaeal and Bacterial Type Strains, Phase II (KMG-II): from individual species to whole genera.</title>
        <authorList>
            <person name="Goeker M."/>
        </authorList>
    </citation>
    <scope>NUCLEOTIDE SEQUENCE [LARGE SCALE GENOMIC DNA]</scope>
    <source>
        <strain evidence="3 4">DSM 18423</strain>
    </source>
</reference>
<protein>
    <submittedName>
        <fullName evidence="3">Uncharacterized protein</fullName>
    </submittedName>
</protein>
<dbReference type="AlphaFoldDB" id="A0A543KC44"/>
<evidence type="ECO:0000256" key="1">
    <source>
        <dbReference type="SAM" id="MobiDB-lite"/>
    </source>
</evidence>
<evidence type="ECO:0000313" key="4">
    <source>
        <dbReference type="Proteomes" id="UP000320582"/>
    </source>
</evidence>
<feature type="signal peptide" evidence="2">
    <location>
        <begin position="1"/>
        <end position="23"/>
    </location>
</feature>
<feature type="chain" id="PRO_5021963058" evidence="2">
    <location>
        <begin position="24"/>
        <end position="178"/>
    </location>
</feature>
<feature type="region of interest" description="Disordered" evidence="1">
    <location>
        <begin position="40"/>
        <end position="72"/>
    </location>
</feature>
<dbReference type="RefSeq" id="WP_142080320.1">
    <property type="nucleotide sequence ID" value="NZ_VFPT01000001.1"/>
</dbReference>
<dbReference type="Proteomes" id="UP000320582">
    <property type="component" value="Unassembled WGS sequence"/>
</dbReference>